<dbReference type="EMBL" id="JYDQ01000821">
    <property type="protein sequence ID" value="KRY06363.1"/>
    <property type="molecule type" value="Genomic_DNA"/>
</dbReference>
<name>A0A0V0Z1E5_9BILA</name>
<accession>A0A0V0Z1E5</accession>
<evidence type="ECO:0000313" key="3">
    <source>
        <dbReference type="Proteomes" id="UP000054783"/>
    </source>
</evidence>
<evidence type="ECO:0000313" key="2">
    <source>
        <dbReference type="EMBL" id="KRY06367.1"/>
    </source>
</evidence>
<feature type="non-terminal residue" evidence="2">
    <location>
        <position position="1"/>
    </location>
</feature>
<gene>
    <name evidence="2" type="ORF">T12_16883</name>
    <name evidence="1" type="ORF">T12_8325</name>
</gene>
<dbReference type="AlphaFoldDB" id="A0A0V0Z1E5"/>
<dbReference type="Proteomes" id="UP000054783">
    <property type="component" value="Unassembled WGS sequence"/>
</dbReference>
<proteinExistence type="predicted"/>
<dbReference type="EMBL" id="JYDQ01000820">
    <property type="protein sequence ID" value="KRY06367.1"/>
    <property type="molecule type" value="Genomic_DNA"/>
</dbReference>
<evidence type="ECO:0000313" key="1">
    <source>
        <dbReference type="EMBL" id="KRY06363.1"/>
    </source>
</evidence>
<feature type="non-terminal residue" evidence="2">
    <location>
        <position position="56"/>
    </location>
</feature>
<organism evidence="2 3">
    <name type="scientific">Trichinella patagoniensis</name>
    <dbReference type="NCBI Taxonomy" id="990121"/>
    <lineage>
        <taxon>Eukaryota</taxon>
        <taxon>Metazoa</taxon>
        <taxon>Ecdysozoa</taxon>
        <taxon>Nematoda</taxon>
        <taxon>Enoplea</taxon>
        <taxon>Dorylaimia</taxon>
        <taxon>Trichinellida</taxon>
        <taxon>Trichinellidae</taxon>
        <taxon>Trichinella</taxon>
    </lineage>
</organism>
<keyword evidence="3" id="KW-1185">Reference proteome</keyword>
<protein>
    <submittedName>
        <fullName evidence="2">Uncharacterized protein</fullName>
    </submittedName>
</protein>
<sequence length="56" mass="6435">LHIPAGYAESILLHNICLQGLRPGHSLTSFRNFSYFSTRFPTSAITYLHVLYLPHY</sequence>
<comment type="caution">
    <text evidence="2">The sequence shown here is derived from an EMBL/GenBank/DDBJ whole genome shotgun (WGS) entry which is preliminary data.</text>
</comment>
<reference evidence="2 3" key="1">
    <citation type="submission" date="2015-01" db="EMBL/GenBank/DDBJ databases">
        <title>Evolution of Trichinella species and genotypes.</title>
        <authorList>
            <person name="Korhonen P.K."/>
            <person name="Edoardo P."/>
            <person name="Giuseppe L.R."/>
            <person name="Gasser R.B."/>
        </authorList>
    </citation>
    <scope>NUCLEOTIDE SEQUENCE [LARGE SCALE GENOMIC DNA]</scope>
    <source>
        <strain evidence="2">ISS2496</strain>
    </source>
</reference>